<evidence type="ECO:0000256" key="5">
    <source>
        <dbReference type="ARBA" id="ARBA00022833"/>
    </source>
</evidence>
<accession>A0ABQ6K508</accession>
<evidence type="ECO:0000256" key="8">
    <source>
        <dbReference type="ARBA" id="ARBA00049243"/>
    </source>
</evidence>
<dbReference type="SMART" id="SM00829">
    <property type="entry name" value="PKS_ER"/>
    <property type="match status" value="1"/>
</dbReference>
<dbReference type="InterPro" id="IPR036291">
    <property type="entry name" value="NAD(P)-bd_dom_sf"/>
</dbReference>
<dbReference type="PANTHER" id="PTHR42940">
    <property type="entry name" value="ALCOHOL DEHYDROGENASE 1-RELATED"/>
    <property type="match status" value="1"/>
</dbReference>
<dbReference type="Proteomes" id="UP001157034">
    <property type="component" value="Unassembled WGS sequence"/>
</dbReference>
<name>A0ABQ6K508_9MICO</name>
<evidence type="ECO:0000256" key="3">
    <source>
        <dbReference type="ARBA" id="ARBA00013190"/>
    </source>
</evidence>
<dbReference type="InterPro" id="IPR020843">
    <property type="entry name" value="ER"/>
</dbReference>
<evidence type="ECO:0000256" key="7">
    <source>
        <dbReference type="ARBA" id="ARBA00049164"/>
    </source>
</evidence>
<comment type="similarity">
    <text evidence="2">Belongs to the zinc-containing alcohol dehydrogenase family.</text>
</comment>
<dbReference type="PANTHER" id="PTHR42940:SF8">
    <property type="entry name" value="VACUOLAR PROTEIN SORTING-ASSOCIATED PROTEIN 11"/>
    <property type="match status" value="1"/>
</dbReference>
<dbReference type="InterPro" id="IPR011032">
    <property type="entry name" value="GroES-like_sf"/>
</dbReference>
<keyword evidence="6" id="KW-0560">Oxidoreductase</keyword>
<dbReference type="SUPFAM" id="SSF51735">
    <property type="entry name" value="NAD(P)-binding Rossmann-fold domains"/>
    <property type="match status" value="1"/>
</dbReference>
<dbReference type="Pfam" id="PF08240">
    <property type="entry name" value="ADH_N"/>
    <property type="match status" value="1"/>
</dbReference>
<dbReference type="EMBL" id="BSVB01000001">
    <property type="protein sequence ID" value="GMA94655.1"/>
    <property type="molecule type" value="Genomic_DNA"/>
</dbReference>
<comment type="caution">
    <text evidence="10">The sequence shown here is derived from an EMBL/GenBank/DDBJ whole genome shotgun (WGS) entry which is preliminary data.</text>
</comment>
<keyword evidence="11" id="KW-1185">Reference proteome</keyword>
<organism evidence="10 11">
    <name type="scientific">Pseudolysinimonas kribbensis</name>
    <dbReference type="NCBI Taxonomy" id="433641"/>
    <lineage>
        <taxon>Bacteria</taxon>
        <taxon>Bacillati</taxon>
        <taxon>Actinomycetota</taxon>
        <taxon>Actinomycetes</taxon>
        <taxon>Micrococcales</taxon>
        <taxon>Microbacteriaceae</taxon>
        <taxon>Pseudolysinimonas</taxon>
    </lineage>
</organism>
<evidence type="ECO:0000256" key="1">
    <source>
        <dbReference type="ARBA" id="ARBA00001947"/>
    </source>
</evidence>
<evidence type="ECO:0000259" key="9">
    <source>
        <dbReference type="SMART" id="SM00829"/>
    </source>
</evidence>
<dbReference type="SUPFAM" id="SSF50129">
    <property type="entry name" value="GroES-like"/>
    <property type="match status" value="1"/>
</dbReference>
<keyword evidence="4" id="KW-0479">Metal-binding</keyword>
<dbReference type="InterPro" id="IPR013154">
    <property type="entry name" value="ADH-like_N"/>
</dbReference>
<proteinExistence type="inferred from homology"/>
<comment type="catalytic activity">
    <reaction evidence="8">
        <text>a primary alcohol + NAD(+) = an aldehyde + NADH + H(+)</text>
        <dbReference type="Rhea" id="RHEA:10736"/>
        <dbReference type="ChEBI" id="CHEBI:15378"/>
        <dbReference type="ChEBI" id="CHEBI:15734"/>
        <dbReference type="ChEBI" id="CHEBI:17478"/>
        <dbReference type="ChEBI" id="CHEBI:57540"/>
        <dbReference type="ChEBI" id="CHEBI:57945"/>
        <dbReference type="EC" id="1.1.1.1"/>
    </reaction>
</comment>
<keyword evidence="5" id="KW-0862">Zinc</keyword>
<evidence type="ECO:0000313" key="10">
    <source>
        <dbReference type="EMBL" id="GMA94655.1"/>
    </source>
</evidence>
<dbReference type="EC" id="1.1.1.1" evidence="3"/>
<comment type="cofactor">
    <cofactor evidence="1">
        <name>Zn(2+)</name>
        <dbReference type="ChEBI" id="CHEBI:29105"/>
    </cofactor>
</comment>
<evidence type="ECO:0000313" key="11">
    <source>
        <dbReference type="Proteomes" id="UP001157034"/>
    </source>
</evidence>
<gene>
    <name evidence="10" type="ORF">GCM10025881_14790</name>
</gene>
<reference evidence="11" key="1">
    <citation type="journal article" date="2019" name="Int. J. Syst. Evol. Microbiol.">
        <title>The Global Catalogue of Microorganisms (GCM) 10K type strain sequencing project: providing services to taxonomists for standard genome sequencing and annotation.</title>
        <authorList>
            <consortium name="The Broad Institute Genomics Platform"/>
            <consortium name="The Broad Institute Genome Sequencing Center for Infectious Disease"/>
            <person name="Wu L."/>
            <person name="Ma J."/>
        </authorList>
    </citation>
    <scope>NUCLEOTIDE SEQUENCE [LARGE SCALE GENOMIC DNA]</scope>
    <source>
        <strain evidence="11">NBRC 108894</strain>
    </source>
</reference>
<dbReference type="InterPro" id="IPR013149">
    <property type="entry name" value="ADH-like_C"/>
</dbReference>
<feature type="domain" description="Enoyl reductase (ER)" evidence="9">
    <location>
        <begin position="15"/>
        <end position="345"/>
    </location>
</feature>
<evidence type="ECO:0000256" key="6">
    <source>
        <dbReference type="ARBA" id="ARBA00023002"/>
    </source>
</evidence>
<evidence type="ECO:0000256" key="4">
    <source>
        <dbReference type="ARBA" id="ARBA00022723"/>
    </source>
</evidence>
<dbReference type="Pfam" id="PF00107">
    <property type="entry name" value="ADH_zinc_N"/>
    <property type="match status" value="1"/>
</dbReference>
<sequence length="360" mass="37266">MIPDTMTAWRIDGFGAPDVLQRRREPVPSVDGDEVLVEVAYCGVCRHDLLTRSGAFPNVPLPLTLGHQVSGTVVAAGPTATWAPGTRVMSTIFMGCGHCSACRSGDQAVCLTVRAQFMGDDFDGGYAEYLGAPSRAFIRVPDTLSLEVAAVVNCTLGTAYHAAHTRGRLAAGQDVVITGASGGIGLHAISVVKQAGARVIAITSRPGQTGMLLEHGADEVVADPELKFAHAVKGLTGGIGADLVLEVAGDPTLAQSLHAVRTGGRVVVIGNVSGKPSEVRIAHLVMKEISLLGTKSCSNAELGEVMELVAAGELSVDINRTIPLDSVRDAHRDMEEQRTSGRIVLAVGGDPVAPSGEAAA</sequence>
<protein>
    <recommendedName>
        <fullName evidence="3">alcohol dehydrogenase</fullName>
        <ecNumber evidence="3">1.1.1.1</ecNumber>
    </recommendedName>
</protein>
<comment type="catalytic activity">
    <reaction evidence="7">
        <text>a secondary alcohol + NAD(+) = a ketone + NADH + H(+)</text>
        <dbReference type="Rhea" id="RHEA:10740"/>
        <dbReference type="ChEBI" id="CHEBI:15378"/>
        <dbReference type="ChEBI" id="CHEBI:17087"/>
        <dbReference type="ChEBI" id="CHEBI:35681"/>
        <dbReference type="ChEBI" id="CHEBI:57540"/>
        <dbReference type="ChEBI" id="CHEBI:57945"/>
        <dbReference type="EC" id="1.1.1.1"/>
    </reaction>
</comment>
<dbReference type="Gene3D" id="3.90.180.10">
    <property type="entry name" value="Medium-chain alcohol dehydrogenases, catalytic domain"/>
    <property type="match status" value="1"/>
</dbReference>
<evidence type="ECO:0000256" key="2">
    <source>
        <dbReference type="ARBA" id="ARBA00008072"/>
    </source>
</evidence>